<evidence type="ECO:0000313" key="2">
    <source>
        <dbReference type="Proteomes" id="UP000216035"/>
    </source>
</evidence>
<keyword evidence="2" id="KW-1185">Reference proteome</keyword>
<dbReference type="EMBL" id="NOXX01000211">
    <property type="protein sequence ID" value="OYQ42765.1"/>
    <property type="molecule type" value="Genomic_DNA"/>
</dbReference>
<name>A0A255ZPF4_9FLAO</name>
<keyword evidence="1" id="KW-0378">Hydrolase</keyword>
<dbReference type="RefSeq" id="WP_094486921.1">
    <property type="nucleotide sequence ID" value="NZ_NOXX01000211.1"/>
</dbReference>
<dbReference type="InterPro" id="IPR016181">
    <property type="entry name" value="Acyl_CoA_acyltransferase"/>
</dbReference>
<dbReference type="GO" id="GO:0016787">
    <property type="term" value="F:hydrolase activity"/>
    <property type="evidence" value="ECO:0007669"/>
    <property type="project" value="UniProtKB-KW"/>
</dbReference>
<dbReference type="PANTHER" id="PTHR41368:SF1">
    <property type="entry name" value="PROTEIN YGHO"/>
    <property type="match status" value="1"/>
</dbReference>
<proteinExistence type="predicted"/>
<comment type="caution">
    <text evidence="1">The sequence shown here is derived from an EMBL/GenBank/DDBJ whole genome shotgun (WGS) entry which is preliminary data.</text>
</comment>
<dbReference type="Proteomes" id="UP000216035">
    <property type="component" value="Unassembled WGS sequence"/>
</dbReference>
<sequence length="377" mass="43765">MITVKEAISKSELTDFVKFPMKLYRDNPYFVPPLINDELAAFDKKNNPAFDHAEAQFYLAYRGKEIVGRLAAIVNWQEVNEQKKSKVRFGWFDVIDDIEVTKALLQKVYELGRKHQLAMVEGPIGFSNLDKVGALTFGYDELGTAVTWYNAPYYITHLEQLGFQTEKEYIESTFLVKDVDPEPLYRGEELVKKRYGVYSKNFDRTADIMPYVDQMFDLFNESYKNLASFVAVSERQKEFFKKKYISFINPEYIKFVFNSQNQMIAFAIVMPGYAQALQKANGKLFPFGIFHLLKARKSSKDAVFYLIGIAPEYQNKGVTALIMSEFYRTVIKKGVERCIRTPELAENQAIHLLWRNFNPKVTARRKTFSILLENLKT</sequence>
<dbReference type="SUPFAM" id="SSF55729">
    <property type="entry name" value="Acyl-CoA N-acyltransferases (Nat)"/>
    <property type="match status" value="1"/>
</dbReference>
<protein>
    <submittedName>
        <fullName evidence="1">GTP cyclohydrolase</fullName>
    </submittedName>
</protein>
<dbReference type="PANTHER" id="PTHR41368">
    <property type="entry name" value="PROTEIN YGHO"/>
    <property type="match status" value="1"/>
</dbReference>
<dbReference type="Gene3D" id="3.40.630.30">
    <property type="match status" value="1"/>
</dbReference>
<dbReference type="AlphaFoldDB" id="A0A255ZPF4"/>
<gene>
    <name evidence="1" type="ORF">CHX27_11510</name>
</gene>
<dbReference type="OrthoDB" id="9806005at2"/>
<organism evidence="1 2">
    <name type="scientific">Flavobacterium aurantiibacter</name>
    <dbReference type="NCBI Taxonomy" id="2023067"/>
    <lineage>
        <taxon>Bacteria</taxon>
        <taxon>Pseudomonadati</taxon>
        <taxon>Bacteroidota</taxon>
        <taxon>Flavobacteriia</taxon>
        <taxon>Flavobacteriales</taxon>
        <taxon>Flavobacteriaceae</taxon>
        <taxon>Flavobacterium</taxon>
    </lineage>
</organism>
<evidence type="ECO:0000313" key="1">
    <source>
        <dbReference type="EMBL" id="OYQ42765.1"/>
    </source>
</evidence>
<reference evidence="1 2" key="1">
    <citation type="submission" date="2017-07" db="EMBL/GenBank/DDBJ databases">
        <title>Flavobacterium cyanobacteriorum sp. nov., isolated from cyanobacterial aggregates in a eutrophic lake.</title>
        <authorList>
            <person name="Cai H."/>
        </authorList>
    </citation>
    <scope>NUCLEOTIDE SEQUENCE [LARGE SCALE GENOMIC DNA]</scope>
    <source>
        <strain evidence="1 2">TH167</strain>
    </source>
</reference>
<dbReference type="InterPro" id="IPR039968">
    <property type="entry name" value="BcerS-like"/>
</dbReference>
<accession>A0A255ZPF4</accession>